<dbReference type="AlphaFoldDB" id="A0A8S4AEB5"/>
<keyword evidence="2" id="KW-1185">Reference proteome</keyword>
<comment type="caution">
    <text evidence="1">The sequence shown here is derived from an EMBL/GenBank/DDBJ whole genome shotgun (WGS) entry which is preliminary data.</text>
</comment>
<reference evidence="1" key="1">
    <citation type="submission" date="2021-05" db="EMBL/GenBank/DDBJ databases">
        <authorList>
            <person name="Tigano A."/>
        </authorList>
    </citation>
    <scope>NUCLEOTIDE SEQUENCE</scope>
</reference>
<accession>A0A8S4AEB5</accession>
<name>A0A8S4AEB5_9TELE</name>
<protein>
    <submittedName>
        <fullName evidence="1">(Atlantic silverside) hypothetical protein</fullName>
    </submittedName>
</protein>
<gene>
    <name evidence="1" type="ORF">MMEN_LOCUS1738</name>
</gene>
<sequence length="113" mass="13120">MRQPVFWNSFRVLTLNTPETENVADADDAFSCTDCRSLEDSLQLSIKEIKERWSALFDVPQINTEFHRTVTVNLEAKFMFMLDHYTPKLLGIFQAKKGAAGQRHRAEMNIRLQ</sequence>
<dbReference type="OrthoDB" id="8895157at2759"/>
<evidence type="ECO:0000313" key="1">
    <source>
        <dbReference type="EMBL" id="CAG5865170.1"/>
    </source>
</evidence>
<organism evidence="1 2">
    <name type="scientific">Menidia menidia</name>
    <name type="common">Atlantic silverside</name>
    <dbReference type="NCBI Taxonomy" id="238744"/>
    <lineage>
        <taxon>Eukaryota</taxon>
        <taxon>Metazoa</taxon>
        <taxon>Chordata</taxon>
        <taxon>Craniata</taxon>
        <taxon>Vertebrata</taxon>
        <taxon>Euteleostomi</taxon>
        <taxon>Actinopterygii</taxon>
        <taxon>Neopterygii</taxon>
        <taxon>Teleostei</taxon>
        <taxon>Neoteleostei</taxon>
        <taxon>Acanthomorphata</taxon>
        <taxon>Ovalentaria</taxon>
        <taxon>Atherinomorphae</taxon>
        <taxon>Atheriniformes</taxon>
        <taxon>Atherinopsidae</taxon>
        <taxon>Menidiinae</taxon>
        <taxon>Menidia</taxon>
    </lineage>
</organism>
<proteinExistence type="predicted"/>
<dbReference type="Proteomes" id="UP000677803">
    <property type="component" value="Unassembled WGS sequence"/>
</dbReference>
<dbReference type="EMBL" id="CAJRST010000114">
    <property type="protein sequence ID" value="CAG5865170.1"/>
    <property type="molecule type" value="Genomic_DNA"/>
</dbReference>
<evidence type="ECO:0000313" key="2">
    <source>
        <dbReference type="Proteomes" id="UP000677803"/>
    </source>
</evidence>